<keyword evidence="1" id="KW-0143">Chaperone</keyword>
<keyword evidence="6" id="KW-1185">Reference proteome</keyword>
<dbReference type="GO" id="GO:0006457">
    <property type="term" value="P:protein folding"/>
    <property type="evidence" value="ECO:0007669"/>
    <property type="project" value="InterPro"/>
</dbReference>
<organism evidence="5 6">
    <name type="scientific">Actinoplanes italicus</name>
    <dbReference type="NCBI Taxonomy" id="113567"/>
    <lineage>
        <taxon>Bacteria</taxon>
        <taxon>Bacillati</taxon>
        <taxon>Actinomycetota</taxon>
        <taxon>Actinomycetes</taxon>
        <taxon>Micromonosporales</taxon>
        <taxon>Micromonosporaceae</taxon>
        <taxon>Actinoplanes</taxon>
    </lineage>
</organism>
<dbReference type="Pfam" id="PF01025">
    <property type="entry name" value="GrpE"/>
    <property type="match status" value="1"/>
</dbReference>
<protein>
    <submittedName>
        <fullName evidence="5">GrpE protein</fullName>
    </submittedName>
</protein>
<feature type="transmembrane region" description="Helical" evidence="3">
    <location>
        <begin position="88"/>
        <end position="108"/>
    </location>
</feature>
<feature type="compositionally biased region" description="Low complexity" evidence="2">
    <location>
        <begin position="24"/>
        <end position="52"/>
    </location>
</feature>
<keyword evidence="3" id="KW-0812">Transmembrane</keyword>
<evidence type="ECO:0000256" key="4">
    <source>
        <dbReference type="SAM" id="SignalP"/>
    </source>
</evidence>
<evidence type="ECO:0000256" key="3">
    <source>
        <dbReference type="SAM" id="Phobius"/>
    </source>
</evidence>
<reference evidence="5 6" key="1">
    <citation type="submission" date="2018-03" db="EMBL/GenBank/DDBJ databases">
        <title>Genomic Encyclopedia of Archaeal and Bacterial Type Strains, Phase II (KMG-II): from individual species to whole genera.</title>
        <authorList>
            <person name="Goeker M."/>
        </authorList>
    </citation>
    <scope>NUCLEOTIDE SEQUENCE [LARGE SCALE GENOMIC DNA]</scope>
    <source>
        <strain evidence="5 6">DSM 43146</strain>
    </source>
</reference>
<dbReference type="InterPro" id="IPR009012">
    <property type="entry name" value="GrpE_head"/>
</dbReference>
<proteinExistence type="predicted"/>
<keyword evidence="3" id="KW-0472">Membrane</keyword>
<evidence type="ECO:0000313" key="5">
    <source>
        <dbReference type="EMBL" id="PRX19430.1"/>
    </source>
</evidence>
<dbReference type="GO" id="GO:0000774">
    <property type="term" value="F:adenyl-nucleotide exchange factor activity"/>
    <property type="evidence" value="ECO:0007669"/>
    <property type="project" value="InterPro"/>
</dbReference>
<dbReference type="EMBL" id="PVMZ01000010">
    <property type="protein sequence ID" value="PRX19430.1"/>
    <property type="molecule type" value="Genomic_DNA"/>
</dbReference>
<name>A0A2T0K8N0_9ACTN</name>
<evidence type="ECO:0000313" key="6">
    <source>
        <dbReference type="Proteomes" id="UP000239415"/>
    </source>
</evidence>
<comment type="caution">
    <text evidence="5">The sequence shown here is derived from an EMBL/GenBank/DDBJ whole genome shotgun (WGS) entry which is preliminary data.</text>
</comment>
<feature type="region of interest" description="Disordered" evidence="2">
    <location>
        <begin position="24"/>
        <end position="79"/>
    </location>
</feature>
<dbReference type="RefSeq" id="WP_106322368.1">
    <property type="nucleotide sequence ID" value="NZ_BOMO01000051.1"/>
</dbReference>
<evidence type="ECO:0000256" key="1">
    <source>
        <dbReference type="ARBA" id="ARBA00023186"/>
    </source>
</evidence>
<dbReference type="Proteomes" id="UP000239415">
    <property type="component" value="Unassembled WGS sequence"/>
</dbReference>
<feature type="compositionally biased region" description="Pro residues" evidence="2">
    <location>
        <begin position="53"/>
        <end position="66"/>
    </location>
</feature>
<dbReference type="AlphaFoldDB" id="A0A2T0K8N0"/>
<dbReference type="GO" id="GO:0042803">
    <property type="term" value="F:protein homodimerization activity"/>
    <property type="evidence" value="ECO:0007669"/>
    <property type="project" value="InterPro"/>
</dbReference>
<evidence type="ECO:0000256" key="2">
    <source>
        <dbReference type="SAM" id="MobiDB-lite"/>
    </source>
</evidence>
<keyword evidence="3" id="KW-1133">Transmembrane helix</keyword>
<dbReference type="InterPro" id="IPR006311">
    <property type="entry name" value="TAT_signal"/>
</dbReference>
<dbReference type="OrthoDB" id="3701169at2"/>
<feature type="signal peptide" evidence="4">
    <location>
        <begin position="1"/>
        <end position="23"/>
    </location>
</feature>
<feature type="chain" id="PRO_5015760082" evidence="4">
    <location>
        <begin position="24"/>
        <end position="278"/>
    </location>
</feature>
<dbReference type="Gene3D" id="2.30.22.10">
    <property type="entry name" value="Head domain of nucleotide exchange factor GrpE"/>
    <property type="match status" value="1"/>
</dbReference>
<dbReference type="SUPFAM" id="SSF51064">
    <property type="entry name" value="Head domain of nucleotide exchange factor GrpE"/>
    <property type="match status" value="1"/>
</dbReference>
<dbReference type="GO" id="GO:0051087">
    <property type="term" value="F:protein-folding chaperone binding"/>
    <property type="evidence" value="ECO:0007669"/>
    <property type="project" value="InterPro"/>
</dbReference>
<dbReference type="InterPro" id="IPR000740">
    <property type="entry name" value="GrpE"/>
</dbReference>
<dbReference type="PROSITE" id="PS51318">
    <property type="entry name" value="TAT"/>
    <property type="match status" value="1"/>
</dbReference>
<keyword evidence="4" id="KW-0732">Signal</keyword>
<gene>
    <name evidence="5" type="ORF">CLV67_110182</name>
</gene>
<sequence>MNLRRWAMAAAGVLAALAMSGFAAPAPSAPAGARPSLSPLRTPTPVGGAPDAASPPPAESPPPGESAPPVEDVVPAIPPEQVGGGGTAWVVLSAAVVTAMLAAGFLIWQRRRGGSGPAWTPAYANAPAPSGAGVSGGPAPAGPPPVAAGERELAEVLRRLASGGVSAAISQQIERLLSRPDPGRDALVQAAVHYRDQLAGSGWEHELLTALTAAGVREIRPADGEVFDGRAHEAVDAVAAPAPEYHDRIVQTVRCGYLDHDRVLRPPRVVVYRADGPA</sequence>
<accession>A0A2T0K8N0</accession>